<feature type="compositionally biased region" description="Basic and acidic residues" evidence="16">
    <location>
        <begin position="439"/>
        <end position="460"/>
    </location>
</feature>
<dbReference type="Gene3D" id="3.30.40.10">
    <property type="entry name" value="Zinc/RING finger domain, C3HC4 (zinc finger)"/>
    <property type="match status" value="4"/>
</dbReference>
<dbReference type="SUPFAM" id="SSF82199">
    <property type="entry name" value="SET domain"/>
    <property type="match status" value="1"/>
</dbReference>
<keyword evidence="8" id="KW-0862">Zinc</keyword>
<evidence type="ECO:0000259" key="18">
    <source>
        <dbReference type="PROSITE" id="PS50016"/>
    </source>
</evidence>
<reference evidence="22" key="1">
    <citation type="submission" date="2021-01" db="EMBL/GenBank/DDBJ databases">
        <authorList>
            <person name="Corre E."/>
            <person name="Pelletier E."/>
            <person name="Niang G."/>
            <person name="Scheremetjew M."/>
            <person name="Finn R."/>
            <person name="Kale V."/>
            <person name="Holt S."/>
            <person name="Cochrane G."/>
            <person name="Meng A."/>
            <person name="Brown T."/>
            <person name="Cohen L."/>
        </authorList>
    </citation>
    <scope>NUCLEOTIDE SEQUENCE</scope>
    <source>
        <strain evidence="22">CCMP1510</strain>
    </source>
</reference>
<dbReference type="InterPro" id="IPR003888">
    <property type="entry name" value="FYrich_N"/>
</dbReference>
<evidence type="ECO:0000256" key="14">
    <source>
        <dbReference type="PROSITE-ProRule" id="PRU00035"/>
    </source>
</evidence>
<organism evidence="22">
    <name type="scientific">Aureoumbra lagunensis</name>
    <dbReference type="NCBI Taxonomy" id="44058"/>
    <lineage>
        <taxon>Eukaryota</taxon>
        <taxon>Sar</taxon>
        <taxon>Stramenopiles</taxon>
        <taxon>Ochrophyta</taxon>
        <taxon>Pelagophyceae</taxon>
        <taxon>Pelagomonadales</taxon>
        <taxon>Aureoumbra</taxon>
    </lineage>
</organism>
<dbReference type="Gene3D" id="3.30.160.360">
    <property type="match status" value="1"/>
</dbReference>
<evidence type="ECO:0000256" key="9">
    <source>
        <dbReference type="ARBA" id="ARBA00022853"/>
    </source>
</evidence>
<dbReference type="PROSITE" id="PS50016">
    <property type="entry name" value="ZF_PHD_2"/>
    <property type="match status" value="2"/>
</dbReference>
<dbReference type="SMART" id="SM00297">
    <property type="entry name" value="BROMO"/>
    <property type="match status" value="1"/>
</dbReference>
<keyword evidence="5" id="KW-0479">Metal-binding</keyword>
<keyword evidence="10" id="KW-0805">Transcription regulation</keyword>
<dbReference type="InterPro" id="IPR046341">
    <property type="entry name" value="SET_dom_sf"/>
</dbReference>
<keyword evidence="2" id="KW-0489">Methyltransferase</keyword>
<dbReference type="Gene3D" id="1.20.920.10">
    <property type="entry name" value="Bromodomain-like"/>
    <property type="match status" value="1"/>
</dbReference>
<feature type="compositionally biased region" description="Basic and acidic residues" evidence="16">
    <location>
        <begin position="2184"/>
        <end position="2208"/>
    </location>
</feature>
<dbReference type="PROSITE" id="PS51805">
    <property type="entry name" value="EPHD"/>
    <property type="match status" value="1"/>
</dbReference>
<dbReference type="InterPro" id="IPR036427">
    <property type="entry name" value="Bromodomain-like_sf"/>
</dbReference>
<evidence type="ECO:0000259" key="17">
    <source>
        <dbReference type="PROSITE" id="PS50014"/>
    </source>
</evidence>
<dbReference type="PROSITE" id="PS50868">
    <property type="entry name" value="POST_SET"/>
    <property type="match status" value="1"/>
</dbReference>
<feature type="region of interest" description="Disordered" evidence="16">
    <location>
        <begin position="2177"/>
        <end position="2208"/>
    </location>
</feature>
<name>A0A7S3JUR3_9STRA</name>
<feature type="domain" description="PHD-type" evidence="18">
    <location>
        <begin position="866"/>
        <end position="918"/>
    </location>
</feature>
<dbReference type="Gene3D" id="2.170.270.10">
    <property type="entry name" value="SET domain"/>
    <property type="match status" value="1"/>
</dbReference>
<dbReference type="Gene3D" id="2.30.30.1150">
    <property type="match status" value="1"/>
</dbReference>
<evidence type="ECO:0000259" key="19">
    <source>
        <dbReference type="PROSITE" id="PS50280"/>
    </source>
</evidence>
<dbReference type="InterPro" id="IPR019787">
    <property type="entry name" value="Znf_PHD-finger"/>
</dbReference>
<evidence type="ECO:0000256" key="5">
    <source>
        <dbReference type="ARBA" id="ARBA00022723"/>
    </source>
</evidence>
<feature type="compositionally biased region" description="Basic and acidic residues" evidence="16">
    <location>
        <begin position="468"/>
        <end position="489"/>
    </location>
</feature>
<feature type="compositionally biased region" description="Polar residues" evidence="16">
    <location>
        <begin position="1774"/>
        <end position="1795"/>
    </location>
</feature>
<dbReference type="Pfam" id="PF00439">
    <property type="entry name" value="Bromodomain"/>
    <property type="match status" value="1"/>
</dbReference>
<evidence type="ECO:0000256" key="4">
    <source>
        <dbReference type="ARBA" id="ARBA00022691"/>
    </source>
</evidence>
<keyword evidence="13" id="KW-0539">Nucleus</keyword>
<dbReference type="Pfam" id="PF00856">
    <property type="entry name" value="SET"/>
    <property type="match status" value="1"/>
</dbReference>
<evidence type="ECO:0000256" key="12">
    <source>
        <dbReference type="ARBA" id="ARBA00023163"/>
    </source>
</evidence>
<protein>
    <recommendedName>
        <fullName evidence="23">Histone-lysine N-methyltransferase</fullName>
    </recommendedName>
</protein>
<dbReference type="PRINTS" id="PR00503">
    <property type="entry name" value="BROMODOMAIN"/>
</dbReference>
<evidence type="ECO:0008006" key="23">
    <source>
        <dbReference type="Google" id="ProtNLM"/>
    </source>
</evidence>
<dbReference type="InterPro" id="IPR001487">
    <property type="entry name" value="Bromodomain"/>
</dbReference>
<feature type="region of interest" description="Disordered" evidence="16">
    <location>
        <begin position="439"/>
        <end position="521"/>
    </location>
</feature>
<evidence type="ECO:0000256" key="10">
    <source>
        <dbReference type="ARBA" id="ARBA00023015"/>
    </source>
</evidence>
<keyword evidence="9" id="KW-0156">Chromatin regulator</keyword>
<dbReference type="PROSITE" id="PS50014">
    <property type="entry name" value="BROMODOMAIN_2"/>
    <property type="match status" value="1"/>
</dbReference>
<dbReference type="EMBL" id="HBIJ01008984">
    <property type="protein sequence ID" value="CAE0365590.1"/>
    <property type="molecule type" value="Transcribed_RNA"/>
</dbReference>
<feature type="domain" description="PHD-type" evidence="21">
    <location>
        <begin position="1146"/>
        <end position="1257"/>
    </location>
</feature>
<dbReference type="InterPro" id="IPR001965">
    <property type="entry name" value="Znf_PHD"/>
</dbReference>
<feature type="region of interest" description="Disordered" evidence="16">
    <location>
        <begin position="1282"/>
        <end position="1308"/>
    </location>
</feature>
<evidence type="ECO:0000256" key="16">
    <source>
        <dbReference type="SAM" id="MobiDB-lite"/>
    </source>
</evidence>
<dbReference type="SMART" id="SM00508">
    <property type="entry name" value="PostSET"/>
    <property type="match status" value="1"/>
</dbReference>
<dbReference type="Pfam" id="PF00628">
    <property type="entry name" value="PHD"/>
    <property type="match status" value="2"/>
</dbReference>
<dbReference type="PROSITE" id="PS51542">
    <property type="entry name" value="FYRN"/>
    <property type="match status" value="1"/>
</dbReference>
<evidence type="ECO:0000256" key="6">
    <source>
        <dbReference type="ARBA" id="ARBA00022737"/>
    </source>
</evidence>
<evidence type="ECO:0000256" key="8">
    <source>
        <dbReference type="ARBA" id="ARBA00022833"/>
    </source>
</evidence>
<evidence type="ECO:0000256" key="2">
    <source>
        <dbReference type="ARBA" id="ARBA00022603"/>
    </source>
</evidence>
<feature type="domain" description="SET" evidence="19">
    <location>
        <begin position="2227"/>
        <end position="2345"/>
    </location>
</feature>
<dbReference type="SMART" id="SM00249">
    <property type="entry name" value="PHD"/>
    <property type="match status" value="6"/>
</dbReference>
<dbReference type="CDD" id="cd10518">
    <property type="entry name" value="SET_SETD1-like"/>
    <property type="match status" value="1"/>
</dbReference>
<keyword evidence="11 14" id="KW-0103">Bromodomain</keyword>
<keyword evidence="4" id="KW-0949">S-adenosyl-L-methionine</keyword>
<evidence type="ECO:0000256" key="11">
    <source>
        <dbReference type="ARBA" id="ARBA00023117"/>
    </source>
</evidence>
<evidence type="ECO:0000256" key="7">
    <source>
        <dbReference type="ARBA" id="ARBA00022771"/>
    </source>
</evidence>
<evidence type="ECO:0000259" key="20">
    <source>
        <dbReference type="PROSITE" id="PS50868"/>
    </source>
</evidence>
<feature type="compositionally biased region" description="Low complexity" evidence="16">
    <location>
        <begin position="75"/>
        <end position="91"/>
    </location>
</feature>
<feature type="region of interest" description="Disordered" evidence="16">
    <location>
        <begin position="1771"/>
        <end position="1820"/>
    </location>
</feature>
<keyword evidence="6" id="KW-0677">Repeat</keyword>
<feature type="domain" description="Post-SET" evidence="20">
    <location>
        <begin position="2351"/>
        <end position="2367"/>
    </location>
</feature>
<evidence type="ECO:0000259" key="21">
    <source>
        <dbReference type="PROSITE" id="PS51805"/>
    </source>
</evidence>
<evidence type="ECO:0000256" key="1">
    <source>
        <dbReference type="ARBA" id="ARBA00004123"/>
    </source>
</evidence>
<dbReference type="GO" id="GO:0008270">
    <property type="term" value="F:zinc ion binding"/>
    <property type="evidence" value="ECO:0007669"/>
    <property type="project" value="UniProtKB-KW"/>
</dbReference>
<dbReference type="InterPro" id="IPR011011">
    <property type="entry name" value="Znf_FYVE_PHD"/>
</dbReference>
<keyword evidence="7 15" id="KW-0863">Zinc-finger</keyword>
<dbReference type="GO" id="GO:0016279">
    <property type="term" value="F:protein-lysine N-methyltransferase activity"/>
    <property type="evidence" value="ECO:0007669"/>
    <property type="project" value="UniProtKB-ARBA"/>
</dbReference>
<feature type="domain" description="PHD-type" evidence="18">
    <location>
        <begin position="794"/>
        <end position="869"/>
    </location>
</feature>
<feature type="domain" description="Bromo" evidence="17">
    <location>
        <begin position="332"/>
        <end position="402"/>
    </location>
</feature>
<accession>A0A7S3JUR3</accession>
<dbReference type="InterPro" id="IPR001214">
    <property type="entry name" value="SET_dom"/>
</dbReference>
<feature type="compositionally biased region" description="Polar residues" evidence="16">
    <location>
        <begin position="512"/>
        <end position="521"/>
    </location>
</feature>
<dbReference type="Pfam" id="PF05964">
    <property type="entry name" value="FYRN"/>
    <property type="match status" value="1"/>
</dbReference>
<gene>
    <name evidence="22" type="ORF">ALAG00032_LOCUS6334</name>
</gene>
<dbReference type="PANTHER" id="PTHR45888">
    <property type="entry name" value="HL01030P-RELATED"/>
    <property type="match status" value="1"/>
</dbReference>
<dbReference type="GO" id="GO:0140938">
    <property type="term" value="F:histone H3 methyltransferase activity"/>
    <property type="evidence" value="ECO:0007669"/>
    <property type="project" value="UniProtKB-ARBA"/>
</dbReference>
<dbReference type="SMART" id="SM00541">
    <property type="entry name" value="FYRN"/>
    <property type="match status" value="1"/>
</dbReference>
<dbReference type="SMART" id="SM00317">
    <property type="entry name" value="SET"/>
    <property type="match status" value="1"/>
</dbReference>
<dbReference type="GO" id="GO:0005634">
    <property type="term" value="C:nucleus"/>
    <property type="evidence" value="ECO:0007669"/>
    <property type="project" value="UniProtKB-SubCell"/>
</dbReference>
<dbReference type="InterPro" id="IPR013083">
    <property type="entry name" value="Znf_RING/FYVE/PHD"/>
</dbReference>
<dbReference type="InterPro" id="IPR003616">
    <property type="entry name" value="Post-SET_dom"/>
</dbReference>
<keyword evidence="12" id="KW-0804">Transcription</keyword>
<sequence length="2367" mass="261793">MEDADLKRQLTKGTRNTTLLTAFDLAASELSAWEEQRLAWRRGEPIPKGIIVYNETDVKEISFPSQAVIKHTQKKSGGSRTSSSSSNSKSSTQDKVVRGTNNNNNNIRETQTEQPAPSRIRNKNLTCAECGEKSCNELKNAAVCAHCNKAYHLQCWGGPPMTKPPALTVRKTWYCADCCACDRCGITQRQVGTTSRIARPRADAVNKHGDFFHASSGELISRETSRAFFVLEPPHRPAPEICGHLCKDCVSIYRSGKLCPICHHAWNNDEDAMMLKCDGSSCRLWVHAACEGLDAEAYEKVGNGTHPLFGHEYLCPSGCAQKIGLRLVAKLQTFDNLKLFAAPVDATIAPNYHNVITRPMDLSTMATKAAEGQYKSTQMVRNDVELMCANALLFNRPGDRVWKEAVRFLENAINLFESFDFFLDKNNNKITVAEIEEKRTQDALESSDNRKKGRSSKRDFDEDNDLNLNHDFDSESKDPYSRKFSDTSSRRAIIPAGPGLPINERKPRVSRPKQSLAASDNKNLATNGGLLQVISEQDRAPIDEANTDVKMLDAKPPTTSQQSTFITRTEALPLNQVAQVMPTSDDAMAKIQLPLPIDPAKATSALEIREIPLQTAISNEDIVMTDSQAPPDSVGQPETSTTVPPVRQTADDIMQQQPVPNEITTSTSETSNHDVAMIQSRPQVASVPNETALVKVKEEDVKFEAEDKKPHLIRRSVTSKYGLTALKMRDEHYAKVKRDKDSRAATVRKDAVAGTAVRHVEKADRVPCNDPISCISIAEVPLGNKNTATRVAWLDTCLVCGTGEAVPHTFGGDLDDTTVRSRYIGPAGGEFLSCVDCGECMHAFCTSTPIATMTSEARRTWRCPNCKLCELCGLCKQEDESCLVYCDVCDKGYHLDCIQPPLAMAPPSRWICGLCVECRYCDRLENKESMNEALVIESSDRRTWSSRCDTCFDCLKKSLSRSVPSAVERAPLQGRCAALTSCLCLDQEGSDKPLVELEKVSMCPYCGARFHIACGDIFLQPVETACGQPEHRACTRCIAASGIPCGIETHIGNDEASWRCTVATAQIQRQRRKRRLRQQKLDLAGSTALVHVDGDDSDDQILPRPFLRGWTAFFADRAAQNPSMADDCRTLCRAIELALGGAWKDPRQCALCKKSGDCPAAGRLVSVKDEHANWVHANCARWSSEVYEIEGGWALNVYKAIQRSKTLKCSWCKVTGATMGCCETTCRTNYHFRCGGHNGALAIDGGRVICSMCRRRYNYDMLRIEQLDPILSTDMIIEELPPTNDQGISTALPDQAEPSVEDEKSQKDESIMVNTAPLAQVDGDVVMSTTASAVEGSEILNSCEMVVKTDSSLDAEEDGNNIKTDDTEYIHSQPLKIKVKIPFMRALRFAGSSNSEANIDKHHTTVKKMSSRNMPKVIVAEGDNIEMIDETVDYEDPLGLEEVVRLSRVDSNFGDVASKIIIPSTLDVKTLGSKFDAYDYFVKRRGKEATEVEAASFKKKAAKNSKNKKEIDSKKPVALKTAKQKIVPSRKNCITENHAIWLDQRVQKSQHLGDTFRLGALVVHDLGKIAPLGFFGFHTNDRIFPLGYRATRIFWSCVTPNIRCVYVCEVLDGAVFEQEEEQEKATRTGRTINQRRLRDVDHYAIFRITPLDAPMNKFIGLSPAAAVYALRKAVEKTQKLKTRSEGGSFSPRRYWLSYGLGDDGCGFFGFAAPPIRARIEAMPRTATTAITIKLSDQESAVHASFRKNRYDTEPPIDVLITKASVRGSKFAKGKSSNKFSASKPKSSNMKPQTYKPSKKRGSIALSHTNGVMDPSRPSKKHAKIVANTSQSTVAPQLSISTETIINPTSTIPGVVLEQAVNGTPLVAARQHTGTLEINSISAPVAEQSPFVSEQVSRVATLQALTHQQATAASSAVSQGRAPHLMNAHHAALHAAQTMQQPMYAPATSQSLMITQAAVNSLNQQPISGQTNPVPVAPMPQIVQLAATAPENTTTSRKDAPPTPNFVMGNKLFPVEPASQVPETQTSSTFAQLAPAPAPQLQIDTALQRLQQLQLMKQIAMQQPLQEQIAAQGEQQTQPAPEEESFLSMLLLKTPAQDRPITLVEQQRRSEPPPQPPKYKFCYVQPTQSDMLSAQRELALRDAAVRPNPSGCARLEARNIDDAYDRARVTRSLVRAARNLQSSDADGKNKTKKSDQKKTESLFEKGRQGAIRENREKYKRMKALPMAARLEVRRSHIHGWGLFLKRDIRKDEFIVEYVGQIVRQPVGDKREAYYEAAGYGSCYLFRLDQYRIVDATRRGNVGRFINHCCKPNAYARVVNVTKSQKHIVIIALHDLRAGDEVMYDYKFPIEDEKVPCYCGAPNCKGVMN</sequence>
<evidence type="ECO:0000256" key="15">
    <source>
        <dbReference type="PROSITE-ProRule" id="PRU00146"/>
    </source>
</evidence>
<dbReference type="GO" id="GO:0032259">
    <property type="term" value="P:methylation"/>
    <property type="evidence" value="ECO:0007669"/>
    <property type="project" value="UniProtKB-KW"/>
</dbReference>
<evidence type="ECO:0000313" key="22">
    <source>
        <dbReference type="EMBL" id="CAE0365590.1"/>
    </source>
</evidence>
<comment type="subcellular location">
    <subcellularLocation>
        <location evidence="1">Nucleus</location>
    </subcellularLocation>
</comment>
<dbReference type="InterPro" id="IPR034732">
    <property type="entry name" value="EPHD"/>
</dbReference>
<dbReference type="SUPFAM" id="SSF47370">
    <property type="entry name" value="Bromodomain"/>
    <property type="match status" value="1"/>
</dbReference>
<dbReference type="PROSITE" id="PS50280">
    <property type="entry name" value="SET"/>
    <property type="match status" value="1"/>
</dbReference>
<dbReference type="SUPFAM" id="SSF57903">
    <property type="entry name" value="FYVE/PHD zinc finger"/>
    <property type="match status" value="3"/>
</dbReference>
<keyword evidence="3" id="KW-0808">Transferase</keyword>
<feature type="region of interest" description="Disordered" evidence="16">
    <location>
        <begin position="70"/>
        <end position="117"/>
    </location>
</feature>
<dbReference type="PANTHER" id="PTHR45888:SF5">
    <property type="entry name" value="D4, ISOFORM A"/>
    <property type="match status" value="1"/>
</dbReference>
<evidence type="ECO:0000256" key="3">
    <source>
        <dbReference type="ARBA" id="ARBA00022679"/>
    </source>
</evidence>
<dbReference type="Pfam" id="PF13771">
    <property type="entry name" value="zf-HC5HC2H"/>
    <property type="match status" value="1"/>
</dbReference>
<dbReference type="CDD" id="cd04369">
    <property type="entry name" value="Bromodomain"/>
    <property type="match status" value="1"/>
</dbReference>
<evidence type="ECO:0000256" key="13">
    <source>
        <dbReference type="ARBA" id="ARBA00023242"/>
    </source>
</evidence>
<proteinExistence type="predicted"/>